<dbReference type="PANTHER" id="PTHR43370">
    <property type="entry name" value="SUGAR ABC TRANSPORTER INTEGRAL MEMBRANE PROTEIN-RELATED"/>
    <property type="match status" value="1"/>
</dbReference>
<keyword evidence="4 6" id="KW-1133">Transmembrane helix</keyword>
<reference evidence="7 8" key="1">
    <citation type="journal article" date="2016" name="Sci. Rep.">
        <title>Metabolic traits of an uncultured archaeal lineage -MSBL1- from brine pools of the Red Sea.</title>
        <authorList>
            <person name="Mwirichia R."/>
            <person name="Alam I."/>
            <person name="Rashid M."/>
            <person name="Vinu M."/>
            <person name="Ba-Alawi W."/>
            <person name="Anthony Kamau A."/>
            <person name="Kamanda Ngugi D."/>
            <person name="Goker M."/>
            <person name="Klenk H.P."/>
            <person name="Bajic V."/>
            <person name="Stingl U."/>
        </authorList>
    </citation>
    <scope>NUCLEOTIDE SEQUENCE [LARGE SCALE GENOMIC DNA]</scope>
    <source>
        <strain evidence="7">SCGC-AAA261F17</strain>
    </source>
</reference>
<evidence type="ECO:0000313" key="7">
    <source>
        <dbReference type="EMBL" id="KXB01521.1"/>
    </source>
</evidence>
<evidence type="ECO:0000313" key="8">
    <source>
        <dbReference type="Proteomes" id="UP000070035"/>
    </source>
</evidence>
<dbReference type="EMBL" id="LHXY01000035">
    <property type="protein sequence ID" value="KXB01521.1"/>
    <property type="molecule type" value="Genomic_DNA"/>
</dbReference>
<evidence type="ECO:0000256" key="2">
    <source>
        <dbReference type="ARBA" id="ARBA00022475"/>
    </source>
</evidence>
<dbReference type="AlphaFoldDB" id="A0A133V520"/>
<evidence type="ECO:0000256" key="1">
    <source>
        <dbReference type="ARBA" id="ARBA00004651"/>
    </source>
</evidence>
<sequence>MWTFAARCLEAATIFIFAGIGELINQRSGVLNVGVEGLMLSGATSGFITVMLTGNFLLGFLVGMVIGGILGLLHGFLSITLKVDQVVSGMGIWLLGFGLTTYVMYLYNALGPLPTEVGKLSTILGLSPFFYIGISLVFITWFILYRTSFGLRIRSVGEDPSVAEVSGINVAKTRYICVIIGGILGGLAGSVFSLFYVTTLSYNMTMGWGFIALALVFFSMWNPLILLGGSLLFGTLWKLSVTPEVVLPGVMPLYFWRMVPFIVPILILVIISTKWFRTRWGLAKPGALAKPYIKE</sequence>
<proteinExistence type="predicted"/>
<dbReference type="PANTHER" id="PTHR43370:SF2">
    <property type="entry name" value="ABC TRANSPORTER PERMEASE PROTEIN"/>
    <property type="match status" value="1"/>
</dbReference>
<organism evidence="7 8">
    <name type="scientific">candidate division MSBL1 archaeon SCGC-AAA261F17</name>
    <dbReference type="NCBI Taxonomy" id="1698274"/>
    <lineage>
        <taxon>Archaea</taxon>
        <taxon>Methanobacteriati</taxon>
        <taxon>Methanobacteriota</taxon>
        <taxon>candidate division MSBL1</taxon>
    </lineage>
</organism>
<feature type="transmembrane region" description="Helical" evidence="6">
    <location>
        <begin position="175"/>
        <end position="196"/>
    </location>
</feature>
<keyword evidence="2" id="KW-1003">Cell membrane</keyword>
<feature type="transmembrane region" description="Helical" evidence="6">
    <location>
        <begin position="91"/>
        <end position="110"/>
    </location>
</feature>
<dbReference type="Pfam" id="PF02653">
    <property type="entry name" value="BPD_transp_2"/>
    <property type="match status" value="1"/>
</dbReference>
<accession>A0A133V520</accession>
<feature type="transmembrane region" description="Helical" evidence="6">
    <location>
        <begin position="208"/>
        <end position="233"/>
    </location>
</feature>
<dbReference type="GO" id="GO:0022857">
    <property type="term" value="F:transmembrane transporter activity"/>
    <property type="evidence" value="ECO:0007669"/>
    <property type="project" value="InterPro"/>
</dbReference>
<feature type="transmembrane region" description="Helical" evidence="6">
    <location>
        <begin position="56"/>
        <end position="79"/>
    </location>
</feature>
<name>A0A133V520_9EURY</name>
<evidence type="ECO:0000256" key="6">
    <source>
        <dbReference type="SAM" id="Phobius"/>
    </source>
</evidence>
<keyword evidence="5 6" id="KW-0472">Membrane</keyword>
<feature type="transmembrane region" description="Helical" evidence="6">
    <location>
        <begin position="254"/>
        <end position="276"/>
    </location>
</feature>
<dbReference type="Proteomes" id="UP000070035">
    <property type="component" value="Unassembled WGS sequence"/>
</dbReference>
<keyword evidence="3 6" id="KW-0812">Transmembrane</keyword>
<comment type="subcellular location">
    <subcellularLocation>
        <location evidence="1">Cell membrane</location>
        <topology evidence="1">Multi-pass membrane protein</topology>
    </subcellularLocation>
</comment>
<protein>
    <recommendedName>
        <fullName evidence="9">ABC transporter permease</fullName>
    </recommendedName>
</protein>
<evidence type="ECO:0000256" key="4">
    <source>
        <dbReference type="ARBA" id="ARBA00022989"/>
    </source>
</evidence>
<gene>
    <name evidence="7" type="ORF">AKJ44_02445</name>
</gene>
<dbReference type="CDD" id="cd06580">
    <property type="entry name" value="TM_PBP1_transp_TpRbsC_like"/>
    <property type="match status" value="1"/>
</dbReference>
<keyword evidence="8" id="KW-1185">Reference proteome</keyword>
<evidence type="ECO:0000256" key="3">
    <source>
        <dbReference type="ARBA" id="ARBA00022692"/>
    </source>
</evidence>
<feature type="transmembrane region" description="Helical" evidence="6">
    <location>
        <begin position="122"/>
        <end position="144"/>
    </location>
</feature>
<evidence type="ECO:0008006" key="9">
    <source>
        <dbReference type="Google" id="ProtNLM"/>
    </source>
</evidence>
<dbReference type="InterPro" id="IPR001851">
    <property type="entry name" value="ABC_transp_permease"/>
</dbReference>
<dbReference type="GO" id="GO:0005886">
    <property type="term" value="C:plasma membrane"/>
    <property type="evidence" value="ECO:0007669"/>
    <property type="project" value="UniProtKB-SubCell"/>
</dbReference>
<comment type="caution">
    <text evidence="7">The sequence shown here is derived from an EMBL/GenBank/DDBJ whole genome shotgun (WGS) entry which is preliminary data.</text>
</comment>
<evidence type="ECO:0000256" key="5">
    <source>
        <dbReference type="ARBA" id="ARBA00023136"/>
    </source>
</evidence>